<protein>
    <submittedName>
        <fullName evidence="4">NAD-dependent epimerase/dehydratase family protein</fullName>
    </submittedName>
</protein>
<comment type="similarity">
    <text evidence="2">Belongs to the NAD(P)-dependent epimerase/dehydratase family.</text>
</comment>
<evidence type="ECO:0000259" key="3">
    <source>
        <dbReference type="SMART" id="SM00822"/>
    </source>
</evidence>
<dbReference type="EMBL" id="JAPKNK010000001">
    <property type="protein sequence ID" value="MCX5568109.1"/>
    <property type="molecule type" value="Genomic_DNA"/>
</dbReference>
<organism evidence="4 5">
    <name type="scientific">Kaistia nematophila</name>
    <dbReference type="NCBI Taxonomy" id="2994654"/>
    <lineage>
        <taxon>Bacteria</taxon>
        <taxon>Pseudomonadati</taxon>
        <taxon>Pseudomonadota</taxon>
        <taxon>Alphaproteobacteria</taxon>
        <taxon>Hyphomicrobiales</taxon>
        <taxon>Kaistiaceae</taxon>
        <taxon>Kaistia</taxon>
    </lineage>
</organism>
<reference evidence="4" key="1">
    <citation type="submission" date="2022-11" db="EMBL/GenBank/DDBJ databases">
        <title>Biodiversity and phylogenetic relationships of bacteria.</title>
        <authorList>
            <person name="Machado R.A.R."/>
            <person name="Bhat A."/>
            <person name="Loulou A."/>
            <person name="Kallel S."/>
        </authorList>
    </citation>
    <scope>NUCLEOTIDE SEQUENCE</scope>
    <source>
        <strain evidence="4">K-TC2</strain>
    </source>
</reference>
<dbReference type="RefSeq" id="WP_266337068.1">
    <property type="nucleotide sequence ID" value="NZ_JAPKNK010000001.1"/>
</dbReference>
<dbReference type="Pfam" id="PF01370">
    <property type="entry name" value="Epimerase"/>
    <property type="match status" value="1"/>
</dbReference>
<dbReference type="SMART" id="SM00822">
    <property type="entry name" value="PKS_KR"/>
    <property type="match status" value="1"/>
</dbReference>
<dbReference type="PANTHER" id="PTHR43000">
    <property type="entry name" value="DTDP-D-GLUCOSE 4,6-DEHYDRATASE-RELATED"/>
    <property type="match status" value="1"/>
</dbReference>
<accession>A0A9X3DYR8</accession>
<comment type="caution">
    <text evidence="4">The sequence shown here is derived from an EMBL/GenBank/DDBJ whole genome shotgun (WGS) entry which is preliminary data.</text>
</comment>
<dbReference type="Gene3D" id="3.90.25.10">
    <property type="entry name" value="UDP-galactose 4-epimerase, domain 1"/>
    <property type="match status" value="1"/>
</dbReference>
<comment type="pathway">
    <text evidence="1">Bacterial outer membrane biogenesis; LPS O-antigen biosynthesis.</text>
</comment>
<dbReference type="InterPro" id="IPR057326">
    <property type="entry name" value="KR_dom"/>
</dbReference>
<feature type="domain" description="Ketoreductase" evidence="3">
    <location>
        <begin position="8"/>
        <end position="184"/>
    </location>
</feature>
<sequence>MAMTGHRSRILITGGSGFVGRPLVRLLSAGHNVLVYDALRFGRDRFTASELERIELVEGDVRDQDQVQRVMETFRPEVILHLAAIHFIPQCERDPLTAVTVNVAGTVNLLAAAPKGCRFVLASSGAVYRPDEAPHREDASSLEPSDVYGLTKLQAEQYLQHFARSRELAGIATRLFNVVGSGETNPHLLPEITLQLKAGRREVRLGNIWPKRDYIHVEDAAAGFAALALAGHVAPGETVPVNLGTSRQHSVAEILDHLRQAAGFDFDIVSDPVRARAVDRPFLAADIGRIQQRFGWRPRRTLQDAVQDLWRHPDISPRLFGPAAAASGAT</sequence>
<dbReference type="InterPro" id="IPR001509">
    <property type="entry name" value="Epimerase_deHydtase"/>
</dbReference>
<evidence type="ECO:0000313" key="5">
    <source>
        <dbReference type="Proteomes" id="UP001144805"/>
    </source>
</evidence>
<dbReference type="Proteomes" id="UP001144805">
    <property type="component" value="Unassembled WGS sequence"/>
</dbReference>
<dbReference type="InterPro" id="IPR036291">
    <property type="entry name" value="NAD(P)-bd_dom_sf"/>
</dbReference>
<dbReference type="AlphaFoldDB" id="A0A9X3DYR8"/>
<dbReference type="Gene3D" id="3.40.50.720">
    <property type="entry name" value="NAD(P)-binding Rossmann-like Domain"/>
    <property type="match status" value="1"/>
</dbReference>
<proteinExistence type="inferred from homology"/>
<evidence type="ECO:0000256" key="2">
    <source>
        <dbReference type="ARBA" id="ARBA00007637"/>
    </source>
</evidence>
<dbReference type="SUPFAM" id="SSF51735">
    <property type="entry name" value="NAD(P)-binding Rossmann-fold domains"/>
    <property type="match status" value="1"/>
</dbReference>
<gene>
    <name evidence="4" type="ORF">OSH07_02765</name>
</gene>
<evidence type="ECO:0000256" key="1">
    <source>
        <dbReference type="ARBA" id="ARBA00005125"/>
    </source>
</evidence>
<name>A0A9X3DYR8_9HYPH</name>
<evidence type="ECO:0000313" key="4">
    <source>
        <dbReference type="EMBL" id="MCX5568109.1"/>
    </source>
</evidence>
<keyword evidence="5" id="KW-1185">Reference proteome</keyword>